<dbReference type="PANTHER" id="PTHR11722:SF0">
    <property type="entry name" value="LARGE RIBOSOMAL SUBUNIT PROTEIN EL13"/>
    <property type="match status" value="1"/>
</dbReference>
<dbReference type="AlphaFoldDB" id="A0A177AZV4"/>
<name>A0A177AZV4_9BILA</name>
<comment type="caution">
    <text evidence="5">The sequence shown here is derived from an EMBL/GenBank/DDBJ whole genome shotgun (WGS) entry which is preliminary data.</text>
</comment>
<dbReference type="PROSITE" id="PS01104">
    <property type="entry name" value="RIBOSOMAL_L13E"/>
    <property type="match status" value="1"/>
</dbReference>
<dbReference type="GO" id="GO:0006412">
    <property type="term" value="P:translation"/>
    <property type="evidence" value="ECO:0007669"/>
    <property type="project" value="InterPro"/>
</dbReference>
<dbReference type="GO" id="GO:0022625">
    <property type="term" value="C:cytosolic large ribosomal subunit"/>
    <property type="evidence" value="ECO:0007669"/>
    <property type="project" value="TreeGrafter"/>
</dbReference>
<evidence type="ECO:0000256" key="3">
    <source>
        <dbReference type="ARBA" id="ARBA00023274"/>
    </source>
</evidence>
<gene>
    <name evidence="5" type="ORF">A3Q56_05361</name>
</gene>
<comment type="similarity">
    <text evidence="1 4">Belongs to the eukaryotic ribosomal protein eL13 family.</text>
</comment>
<dbReference type="PANTHER" id="PTHR11722">
    <property type="entry name" value="60S RIBOSOMAL PROTEIN L13"/>
    <property type="match status" value="1"/>
</dbReference>
<protein>
    <recommendedName>
        <fullName evidence="4">60S ribosomal protein L13</fullName>
    </recommendedName>
</protein>
<evidence type="ECO:0000256" key="4">
    <source>
        <dbReference type="RuleBase" id="RU000572"/>
    </source>
</evidence>
<evidence type="ECO:0000256" key="1">
    <source>
        <dbReference type="ARBA" id="ARBA00005640"/>
    </source>
</evidence>
<accession>A0A177AZV4</accession>
<evidence type="ECO:0000313" key="5">
    <source>
        <dbReference type="EMBL" id="OAF66911.1"/>
    </source>
</evidence>
<dbReference type="InterPro" id="IPR001380">
    <property type="entry name" value="Ribosomal_eL13"/>
</dbReference>
<dbReference type="GO" id="GO:0003735">
    <property type="term" value="F:structural constituent of ribosome"/>
    <property type="evidence" value="ECO:0007669"/>
    <property type="project" value="InterPro"/>
</dbReference>
<sequence length="223" mass="26269">MAPRGNNIIAKPHYRKHYTYRIKTHFDAPQNKKKRQALRIKKAEINAPRPVCGLLRPFVHCQTSRHNRRIREGRGFSLVELKEAGISAKYAATIGISVDKRRKNKSVESIHRNFEKLKAYKSKLILLPKKSRLLKNKPAEQKKKRVLLRKKRQYIMEHIGASEGLFKGKVFMPVDSTKKEITVEYKDISDKERQFNVYRRCQEAKAQLRHENKRKAKITQEKK</sequence>
<keyword evidence="3 4" id="KW-0687">Ribonucleoprotein</keyword>
<dbReference type="InterPro" id="IPR018256">
    <property type="entry name" value="Ribosomal_eL13_CS"/>
</dbReference>
<organism evidence="5 6">
    <name type="scientific">Intoshia linei</name>
    <dbReference type="NCBI Taxonomy" id="1819745"/>
    <lineage>
        <taxon>Eukaryota</taxon>
        <taxon>Metazoa</taxon>
        <taxon>Spiralia</taxon>
        <taxon>Lophotrochozoa</taxon>
        <taxon>Mesozoa</taxon>
        <taxon>Orthonectida</taxon>
        <taxon>Rhopaluridae</taxon>
        <taxon>Intoshia</taxon>
    </lineage>
</organism>
<evidence type="ECO:0000313" key="6">
    <source>
        <dbReference type="Proteomes" id="UP000078046"/>
    </source>
</evidence>
<dbReference type="Pfam" id="PF01294">
    <property type="entry name" value="Ribosomal_L13e"/>
    <property type="match status" value="1"/>
</dbReference>
<dbReference type="OrthoDB" id="10264538at2759"/>
<dbReference type="GO" id="GO:0003723">
    <property type="term" value="F:RNA binding"/>
    <property type="evidence" value="ECO:0007669"/>
    <property type="project" value="TreeGrafter"/>
</dbReference>
<dbReference type="HAMAP" id="MF_00499">
    <property type="entry name" value="Ribosomal_eL13"/>
    <property type="match status" value="1"/>
</dbReference>
<dbReference type="Proteomes" id="UP000078046">
    <property type="component" value="Unassembled WGS sequence"/>
</dbReference>
<keyword evidence="2 4" id="KW-0689">Ribosomal protein</keyword>
<dbReference type="EMBL" id="LWCA01000795">
    <property type="protein sequence ID" value="OAF66911.1"/>
    <property type="molecule type" value="Genomic_DNA"/>
</dbReference>
<evidence type="ECO:0000256" key="2">
    <source>
        <dbReference type="ARBA" id="ARBA00022980"/>
    </source>
</evidence>
<keyword evidence="6" id="KW-1185">Reference proteome</keyword>
<reference evidence="5 6" key="1">
    <citation type="submission" date="2016-04" db="EMBL/GenBank/DDBJ databases">
        <title>The genome of Intoshia linei affirms orthonectids as highly simplified spiralians.</title>
        <authorList>
            <person name="Mikhailov K.V."/>
            <person name="Slusarev G.S."/>
            <person name="Nikitin M.A."/>
            <person name="Logacheva M.D."/>
            <person name="Penin A."/>
            <person name="Aleoshin V."/>
            <person name="Panchin Y.V."/>
        </authorList>
    </citation>
    <scope>NUCLEOTIDE SEQUENCE [LARGE SCALE GENOMIC DNA]</scope>
    <source>
        <strain evidence="5">Intl2013</strain>
        <tissue evidence="5">Whole animal</tissue>
    </source>
</reference>
<proteinExistence type="inferred from homology"/>